<feature type="transmembrane region" description="Helical" evidence="1">
    <location>
        <begin position="7"/>
        <end position="25"/>
    </location>
</feature>
<feature type="transmembrane region" description="Helical" evidence="1">
    <location>
        <begin position="90"/>
        <end position="107"/>
    </location>
</feature>
<keyword evidence="1" id="KW-0812">Transmembrane</keyword>
<keyword evidence="1" id="KW-0472">Membrane</keyword>
<keyword evidence="1" id="KW-1133">Transmembrane helix</keyword>
<name>A0A0M0BXR2_9ARCH</name>
<organism evidence="2 3">
    <name type="scientific">miscellaneous Crenarchaeota group-1 archaeon SG8-32-1</name>
    <dbReference type="NCBI Taxonomy" id="1685124"/>
    <lineage>
        <taxon>Archaea</taxon>
        <taxon>Candidatus Bathyarchaeota</taxon>
        <taxon>MCG-1</taxon>
    </lineage>
</organism>
<dbReference type="AlphaFoldDB" id="A0A0M0BXR2"/>
<feature type="transmembrane region" description="Helical" evidence="1">
    <location>
        <begin position="155"/>
        <end position="177"/>
    </location>
</feature>
<gene>
    <name evidence="2" type="ORF">AC477_01880</name>
</gene>
<protein>
    <submittedName>
        <fullName evidence="2">Uncharacterized protein</fullName>
    </submittedName>
</protein>
<comment type="caution">
    <text evidence="2">The sequence shown here is derived from an EMBL/GenBank/DDBJ whole genome shotgun (WGS) entry which is preliminary data.</text>
</comment>
<dbReference type="Proteomes" id="UP000037237">
    <property type="component" value="Unassembled WGS sequence"/>
</dbReference>
<evidence type="ECO:0000256" key="1">
    <source>
        <dbReference type="SAM" id="Phobius"/>
    </source>
</evidence>
<accession>A0A0M0BXR2</accession>
<reference evidence="2 3" key="1">
    <citation type="submission" date="2015-06" db="EMBL/GenBank/DDBJ databases">
        <title>New insights into the roles of widespread benthic archaea in carbon and nitrogen cycling.</title>
        <authorList>
            <person name="Lazar C.S."/>
            <person name="Baker B.J."/>
            <person name="Seitz K.W."/>
            <person name="Hyde A.S."/>
            <person name="Dick G.J."/>
            <person name="Hinrichs K.-U."/>
            <person name="Teske A.P."/>
        </authorList>
    </citation>
    <scope>NUCLEOTIDE SEQUENCE [LARGE SCALE GENOMIC DNA]</scope>
    <source>
        <strain evidence="2">SG8-32-1</strain>
    </source>
</reference>
<evidence type="ECO:0000313" key="3">
    <source>
        <dbReference type="Proteomes" id="UP000037237"/>
    </source>
</evidence>
<feature type="transmembrane region" description="Helical" evidence="1">
    <location>
        <begin position="63"/>
        <end position="84"/>
    </location>
</feature>
<proteinExistence type="predicted"/>
<dbReference type="EMBL" id="LFWU01000038">
    <property type="protein sequence ID" value="KON33160.1"/>
    <property type="molecule type" value="Genomic_DNA"/>
</dbReference>
<evidence type="ECO:0000313" key="2">
    <source>
        <dbReference type="EMBL" id="KON33160.1"/>
    </source>
</evidence>
<sequence>MWSSKDLTLVIITAVVVLVLSVSVFQLPRLLTGIGAFNYFTTVGMAFLISLTFLLFEGRRWRFLAHNTLVVILSLPTSFIGVPFDIFPRMVAMFAGFPADIILNTYYKKFSNSNRLVWWSILASLKFFSVLILFQILLFPFYFSPSFMEIFSNVLVMMSPWIIGGAIVGGYLGYTVYRRIV</sequence>
<feature type="transmembrane region" description="Helical" evidence="1">
    <location>
        <begin position="37"/>
        <end position="56"/>
    </location>
</feature>
<feature type="transmembrane region" description="Helical" evidence="1">
    <location>
        <begin position="116"/>
        <end position="143"/>
    </location>
</feature>